<dbReference type="SUPFAM" id="SSF63867">
    <property type="entry name" value="MoeA C-terminal domain-like"/>
    <property type="match status" value="1"/>
</dbReference>
<keyword evidence="6" id="KW-0460">Magnesium</keyword>
<keyword evidence="4 6" id="KW-0501">Molybdenum cofactor biosynthesis</keyword>
<evidence type="ECO:0000256" key="3">
    <source>
        <dbReference type="ARBA" id="ARBA00010763"/>
    </source>
</evidence>
<dbReference type="Gene3D" id="2.40.340.10">
    <property type="entry name" value="MoeA, C-terminal, domain IV"/>
    <property type="match status" value="1"/>
</dbReference>
<dbReference type="GO" id="GO:0006777">
    <property type="term" value="P:Mo-molybdopterin cofactor biosynthetic process"/>
    <property type="evidence" value="ECO:0007669"/>
    <property type="project" value="UniProtKB-UniRule"/>
</dbReference>
<evidence type="ECO:0000313" key="8">
    <source>
        <dbReference type="EMBL" id="MXY34983.1"/>
    </source>
</evidence>
<comment type="catalytic activity">
    <reaction evidence="5">
        <text>adenylyl-molybdopterin + molybdate = Mo-molybdopterin + AMP + H(+)</text>
        <dbReference type="Rhea" id="RHEA:35047"/>
        <dbReference type="ChEBI" id="CHEBI:15378"/>
        <dbReference type="ChEBI" id="CHEBI:36264"/>
        <dbReference type="ChEBI" id="CHEBI:62727"/>
        <dbReference type="ChEBI" id="CHEBI:71302"/>
        <dbReference type="ChEBI" id="CHEBI:456215"/>
        <dbReference type="EC" id="2.10.1.1"/>
    </reaction>
</comment>
<gene>
    <name evidence="8" type="ORF">F4Y60_13055</name>
</gene>
<evidence type="ECO:0000259" key="7">
    <source>
        <dbReference type="SMART" id="SM00852"/>
    </source>
</evidence>
<dbReference type="Pfam" id="PF00994">
    <property type="entry name" value="MoCF_biosynth"/>
    <property type="match status" value="1"/>
</dbReference>
<keyword evidence="6" id="KW-0500">Molybdenum</keyword>
<evidence type="ECO:0000256" key="4">
    <source>
        <dbReference type="ARBA" id="ARBA00023150"/>
    </source>
</evidence>
<dbReference type="InterPro" id="IPR038987">
    <property type="entry name" value="MoeA-like"/>
</dbReference>
<accession>A0A6B0Y4S3</accession>
<proteinExistence type="inferred from homology"/>
<dbReference type="Pfam" id="PF03454">
    <property type="entry name" value="MoeA_C"/>
    <property type="match status" value="1"/>
</dbReference>
<dbReference type="UniPathway" id="UPA00344"/>
<dbReference type="Gene3D" id="2.170.190.11">
    <property type="entry name" value="Molybdopterin biosynthesis moea protein, domain 3"/>
    <property type="match status" value="1"/>
</dbReference>
<sequence length="386" mass="40421">MISVDEALSHIFGLATPMETESVPLRAAPGRVLAEPLLAARSQPPFRSSVMDGYAVAGEAESYSVVGESAAGRGLEGAIGPGDAVRIFTGAPVPENATRVIIQEDVTREGDRIRVAEGADQQPYIREVGTDFAAGFRLEAPRRMSPADITLAASMNVPRIVVACRPQVALIATGDELVMPGESPRPDQIIASNAFGLSAMVESEGGVARMLPICADTASSLEAVLGMAGDADLIVTIGGASVGDHDLVASAVHGMGFERAFHKVAIRPGKPMMAGRLNGIPMVGLPGNPVSSMVCGHVFLRPMLRAMQGLEARPLARRVARLSATVGTNGPREHYMRAQVDGDLIAPEERQDSSLLTILSGANALIVRPPKAPALDAGDWVSFIEI</sequence>
<protein>
    <recommendedName>
        <fullName evidence="6">Molybdopterin molybdenumtransferase</fullName>
        <ecNumber evidence="6">2.10.1.1</ecNumber>
    </recommendedName>
</protein>
<dbReference type="PANTHER" id="PTHR10192:SF5">
    <property type="entry name" value="GEPHYRIN"/>
    <property type="match status" value="1"/>
</dbReference>
<dbReference type="InterPro" id="IPR001453">
    <property type="entry name" value="MoaB/Mog_dom"/>
</dbReference>
<dbReference type="Gene3D" id="3.90.105.10">
    <property type="entry name" value="Molybdopterin biosynthesis moea protein, domain 2"/>
    <property type="match status" value="1"/>
</dbReference>
<dbReference type="InterPro" id="IPR036425">
    <property type="entry name" value="MoaB/Mog-like_dom_sf"/>
</dbReference>
<comment type="pathway">
    <text evidence="2 6">Cofactor biosynthesis; molybdopterin biosynthesis.</text>
</comment>
<dbReference type="SUPFAM" id="SSF63882">
    <property type="entry name" value="MoeA N-terminal region -like"/>
    <property type="match status" value="1"/>
</dbReference>
<dbReference type="AlphaFoldDB" id="A0A6B0Y4S3"/>
<dbReference type="PANTHER" id="PTHR10192">
    <property type="entry name" value="MOLYBDOPTERIN BIOSYNTHESIS PROTEIN"/>
    <property type="match status" value="1"/>
</dbReference>
<comment type="cofactor">
    <cofactor evidence="6">
        <name>Mg(2+)</name>
        <dbReference type="ChEBI" id="CHEBI:18420"/>
    </cofactor>
</comment>
<evidence type="ECO:0000256" key="6">
    <source>
        <dbReference type="RuleBase" id="RU365090"/>
    </source>
</evidence>
<organism evidence="8">
    <name type="scientific">Boseongicola sp. SB0664_bin_43</name>
    <dbReference type="NCBI Taxonomy" id="2604844"/>
    <lineage>
        <taxon>Bacteria</taxon>
        <taxon>Pseudomonadati</taxon>
        <taxon>Pseudomonadota</taxon>
        <taxon>Alphaproteobacteria</taxon>
        <taxon>Rhodobacterales</taxon>
        <taxon>Paracoccaceae</taxon>
        <taxon>Boseongicola</taxon>
    </lineage>
</organism>
<name>A0A6B0Y4S3_9RHOB</name>
<comment type="function">
    <text evidence="1 6">Catalyzes the insertion of molybdate into adenylated molybdopterin with the concomitant release of AMP.</text>
</comment>
<dbReference type="SMART" id="SM00852">
    <property type="entry name" value="MoCF_biosynth"/>
    <property type="match status" value="1"/>
</dbReference>
<dbReference type="InterPro" id="IPR005111">
    <property type="entry name" value="MoeA_C_domain_IV"/>
</dbReference>
<evidence type="ECO:0000256" key="2">
    <source>
        <dbReference type="ARBA" id="ARBA00005046"/>
    </source>
</evidence>
<keyword evidence="6 8" id="KW-0808">Transferase</keyword>
<dbReference type="GO" id="GO:0061599">
    <property type="term" value="F:molybdopterin molybdotransferase activity"/>
    <property type="evidence" value="ECO:0007669"/>
    <property type="project" value="UniProtKB-UniRule"/>
</dbReference>
<evidence type="ECO:0000256" key="5">
    <source>
        <dbReference type="ARBA" id="ARBA00047317"/>
    </source>
</evidence>
<dbReference type="InterPro" id="IPR036135">
    <property type="entry name" value="MoeA_linker/N_sf"/>
</dbReference>
<dbReference type="EC" id="2.10.1.1" evidence="6"/>
<dbReference type="Gene3D" id="3.40.980.10">
    <property type="entry name" value="MoaB/Mog-like domain"/>
    <property type="match status" value="1"/>
</dbReference>
<comment type="caution">
    <text evidence="8">The sequence shown here is derived from an EMBL/GenBank/DDBJ whole genome shotgun (WGS) entry which is preliminary data.</text>
</comment>
<dbReference type="EMBL" id="VXRY01000538">
    <property type="protein sequence ID" value="MXY34983.1"/>
    <property type="molecule type" value="Genomic_DNA"/>
</dbReference>
<dbReference type="CDD" id="cd00887">
    <property type="entry name" value="MoeA"/>
    <property type="match status" value="1"/>
</dbReference>
<dbReference type="GO" id="GO:0046872">
    <property type="term" value="F:metal ion binding"/>
    <property type="evidence" value="ECO:0007669"/>
    <property type="project" value="UniProtKB-UniRule"/>
</dbReference>
<reference evidence="8" key="1">
    <citation type="submission" date="2019-09" db="EMBL/GenBank/DDBJ databases">
        <title>Characterisation of the sponge microbiome using genome-centric metagenomics.</title>
        <authorList>
            <person name="Engelberts J.P."/>
            <person name="Robbins S.J."/>
            <person name="De Goeij J.M."/>
            <person name="Aranda M."/>
            <person name="Bell S.C."/>
            <person name="Webster N.S."/>
        </authorList>
    </citation>
    <scope>NUCLEOTIDE SEQUENCE</scope>
    <source>
        <strain evidence="8">SB0664_bin_43</strain>
    </source>
</reference>
<dbReference type="Pfam" id="PF03453">
    <property type="entry name" value="MoeA_N"/>
    <property type="match status" value="1"/>
</dbReference>
<keyword evidence="6" id="KW-0479">Metal-binding</keyword>
<comment type="similarity">
    <text evidence="3 6">Belongs to the MoeA family.</text>
</comment>
<feature type="domain" description="MoaB/Mog" evidence="7">
    <location>
        <begin position="169"/>
        <end position="306"/>
    </location>
</feature>
<dbReference type="GO" id="GO:0005829">
    <property type="term" value="C:cytosol"/>
    <property type="evidence" value="ECO:0007669"/>
    <property type="project" value="TreeGrafter"/>
</dbReference>
<dbReference type="InterPro" id="IPR036688">
    <property type="entry name" value="MoeA_C_domain_IV_sf"/>
</dbReference>
<evidence type="ECO:0000256" key="1">
    <source>
        <dbReference type="ARBA" id="ARBA00002901"/>
    </source>
</evidence>
<dbReference type="SUPFAM" id="SSF53218">
    <property type="entry name" value="Molybdenum cofactor biosynthesis proteins"/>
    <property type="match status" value="1"/>
</dbReference>
<dbReference type="InterPro" id="IPR005110">
    <property type="entry name" value="MoeA_linker/N"/>
</dbReference>